<evidence type="ECO:0000256" key="5">
    <source>
        <dbReference type="ARBA" id="ARBA00011956"/>
    </source>
</evidence>
<keyword evidence="8 13" id="KW-0862">Zinc</keyword>
<dbReference type="GO" id="GO:0008270">
    <property type="term" value="F:zinc ion binding"/>
    <property type="evidence" value="ECO:0007669"/>
    <property type="project" value="InterPro"/>
</dbReference>
<dbReference type="InterPro" id="IPR018050">
    <property type="entry name" value="Pmannose_isomerase-type1_CS"/>
</dbReference>
<reference evidence="18 19" key="1">
    <citation type="submission" date="2019-06" db="EMBL/GenBank/DDBJ databases">
        <title>Draft genome sequence of the filamentous fungus Phialemoniopsis curvata isolated from diesel fuel.</title>
        <authorList>
            <person name="Varaljay V.A."/>
            <person name="Lyon W.J."/>
            <person name="Crouch A.L."/>
            <person name="Drake C.E."/>
            <person name="Hollomon J.M."/>
            <person name="Nadeau L.J."/>
            <person name="Nunn H.S."/>
            <person name="Stevenson B.S."/>
            <person name="Bojanowski C.L."/>
            <person name="Crookes-Goodson W.J."/>
        </authorList>
    </citation>
    <scope>NUCLEOTIDE SEQUENCE [LARGE SCALE GENOMIC DNA]</scope>
    <source>
        <strain evidence="18 19">D216</strain>
    </source>
</reference>
<dbReference type="Proteomes" id="UP000319257">
    <property type="component" value="Unassembled WGS sequence"/>
</dbReference>
<dbReference type="Pfam" id="PF01238">
    <property type="entry name" value="PMI_typeI_C"/>
    <property type="match status" value="1"/>
</dbReference>
<dbReference type="STRING" id="1093900.A0A507AZ67"/>
<feature type="domain" description="Phosphomannose isomerase type I catalytic" evidence="16">
    <location>
        <begin position="5"/>
        <end position="51"/>
    </location>
</feature>
<dbReference type="InterPro" id="IPR011051">
    <property type="entry name" value="RmlC_Cupin_sf"/>
</dbReference>
<feature type="binding site" evidence="13">
    <location>
        <position position="70"/>
    </location>
    <ligand>
        <name>Zn(2+)</name>
        <dbReference type="ChEBI" id="CHEBI:29105"/>
    </ligand>
</feature>
<dbReference type="FunCoup" id="A0A507AZ67">
    <property type="interactions" value="836"/>
</dbReference>
<accession>A0A507AZ67</accession>
<evidence type="ECO:0000256" key="1">
    <source>
        <dbReference type="ARBA" id="ARBA00000757"/>
    </source>
</evidence>
<feature type="binding site" evidence="13">
    <location>
        <position position="250"/>
    </location>
    <ligand>
        <name>Zn(2+)</name>
        <dbReference type="ChEBI" id="CHEBI:29105"/>
    </ligand>
</feature>
<evidence type="ECO:0000256" key="11">
    <source>
        <dbReference type="ARBA" id="ARBA00030762"/>
    </source>
</evidence>
<evidence type="ECO:0000256" key="6">
    <source>
        <dbReference type="ARBA" id="ARBA00018236"/>
    </source>
</evidence>
<dbReference type="PANTHER" id="PTHR10309">
    <property type="entry name" value="MANNOSE-6-PHOSPHATE ISOMERASE"/>
    <property type="match status" value="1"/>
</dbReference>
<sequence>MPHSLIQLRCGVNSYDWGKKGIDSCAARYAAATAPAGFLIQSDQPYAEVSLVETSTQMKLCFGNLSLSIQAHPDKALAKQLHASDPVNYPDDNHKPEMAIAITPFEALCGFRPLDEISHFLEHVPALRSLVGQEEATTFQRIATTCSSNGTDEAKQQGKQALRKIFAKVMNADEDQVQSASESLVMSARSDGDRFTDGGVAATSGEVLSELVSRLYDQYGADRGLFVLFFTNYVTLAPGEAIFLRADDIHAYISGDIAECMATSDNVVRAGFTARFKDVPTLVDMLTYNCTPFAEQQMDPTDYDDVGFNAKGRKSGSFATLYDPPIGEFAVARCVLKANGAAVTFSPLNGPSIIIVTRGMGTISVGSTALKLKEGYVFFIGASAECAVCSQGDGELEMYKAFCEVSSTSTTQ</sequence>
<gene>
    <name evidence="18" type="ORF">E0L32_001295</name>
</gene>
<dbReference type="NCBIfam" id="TIGR00218">
    <property type="entry name" value="manA"/>
    <property type="match status" value="1"/>
</dbReference>
<evidence type="ECO:0000256" key="7">
    <source>
        <dbReference type="ARBA" id="ARBA00022723"/>
    </source>
</evidence>
<dbReference type="FunFam" id="2.60.120.10:FF:000044">
    <property type="entry name" value="Mannose-6-phosphate isomerase"/>
    <property type="match status" value="1"/>
</dbReference>
<feature type="domain" description="Phosphomannose isomerase type I catalytic" evidence="16">
    <location>
        <begin position="66"/>
        <end position="114"/>
    </location>
</feature>
<feature type="domain" description="Phosphomannose isomerase type I helical insertion" evidence="17">
    <location>
        <begin position="130"/>
        <end position="230"/>
    </location>
</feature>
<comment type="caution">
    <text evidence="18">The sequence shown here is derived from an EMBL/GenBank/DDBJ whole genome shotgun (WGS) entry which is preliminary data.</text>
</comment>
<name>A0A507AZ67_9PEZI</name>
<dbReference type="InterPro" id="IPR014710">
    <property type="entry name" value="RmlC-like_jellyroll"/>
</dbReference>
<evidence type="ECO:0000313" key="18">
    <source>
        <dbReference type="EMBL" id="TPX10098.1"/>
    </source>
</evidence>
<dbReference type="EC" id="5.3.1.8" evidence="5"/>
<dbReference type="Pfam" id="PF20512">
    <property type="entry name" value="PMI_typeI_hel"/>
    <property type="match status" value="1"/>
</dbReference>
<dbReference type="Gene3D" id="2.60.120.10">
    <property type="entry name" value="Jelly Rolls"/>
    <property type="match status" value="2"/>
</dbReference>
<evidence type="ECO:0000313" key="19">
    <source>
        <dbReference type="Proteomes" id="UP000319257"/>
    </source>
</evidence>
<evidence type="ECO:0000256" key="13">
    <source>
        <dbReference type="PIRSR" id="PIRSR001480-2"/>
    </source>
</evidence>
<evidence type="ECO:0000256" key="10">
    <source>
        <dbReference type="ARBA" id="ARBA00029741"/>
    </source>
</evidence>
<comment type="cofactor">
    <cofactor evidence="13">
        <name>Zn(2+)</name>
        <dbReference type="ChEBI" id="CHEBI:29105"/>
    </cofactor>
    <text evidence="13">Binds 1 zinc ion per subunit.</text>
</comment>
<proteinExistence type="inferred from homology"/>
<dbReference type="InterPro" id="IPR046458">
    <property type="entry name" value="PMI_typeI_hel"/>
</dbReference>
<dbReference type="AlphaFoldDB" id="A0A507AZ67"/>
<keyword evidence="7 13" id="KW-0479">Metal-binding</keyword>
<keyword evidence="9" id="KW-0413">Isomerase</keyword>
<dbReference type="PRINTS" id="PR00714">
    <property type="entry name" value="MAN6PISMRASE"/>
</dbReference>
<dbReference type="PIRSF" id="PIRSF001480">
    <property type="entry name" value="Mannose-6-phosphate_isomerase"/>
    <property type="match status" value="1"/>
</dbReference>
<dbReference type="EMBL" id="SKBQ01000005">
    <property type="protein sequence ID" value="TPX10098.1"/>
    <property type="molecule type" value="Genomic_DNA"/>
</dbReference>
<dbReference type="UniPathway" id="UPA00126">
    <property type="reaction ID" value="UER00423"/>
</dbReference>
<evidence type="ECO:0000259" key="16">
    <source>
        <dbReference type="Pfam" id="PF20511"/>
    </source>
</evidence>
<dbReference type="GO" id="GO:0004476">
    <property type="term" value="F:mannose-6-phosphate isomerase activity"/>
    <property type="evidence" value="ECO:0007669"/>
    <property type="project" value="UniProtKB-EC"/>
</dbReference>
<dbReference type="PROSITE" id="PS00965">
    <property type="entry name" value="PMI_I_1"/>
    <property type="match status" value="1"/>
</dbReference>
<feature type="binding site" evidence="13">
    <location>
        <position position="72"/>
    </location>
    <ligand>
        <name>Zn(2+)</name>
        <dbReference type="ChEBI" id="CHEBI:29105"/>
    </ligand>
</feature>
<dbReference type="InterPro" id="IPR046456">
    <property type="entry name" value="PMI_typeI_C"/>
</dbReference>
<evidence type="ECO:0000259" key="17">
    <source>
        <dbReference type="Pfam" id="PF20512"/>
    </source>
</evidence>
<dbReference type="Gene3D" id="1.10.441.10">
    <property type="entry name" value="Phosphomannose Isomerase, domain 2"/>
    <property type="match status" value="1"/>
</dbReference>
<dbReference type="GeneID" id="41968742"/>
<dbReference type="OrthoDB" id="6605218at2759"/>
<dbReference type="GO" id="GO:0005829">
    <property type="term" value="C:cytosol"/>
    <property type="evidence" value="ECO:0007669"/>
    <property type="project" value="TreeGrafter"/>
</dbReference>
<dbReference type="Pfam" id="PF20511">
    <property type="entry name" value="PMI_typeI_cat"/>
    <property type="match status" value="2"/>
</dbReference>
<dbReference type="InterPro" id="IPR046457">
    <property type="entry name" value="PMI_typeI_cat"/>
</dbReference>
<evidence type="ECO:0000259" key="15">
    <source>
        <dbReference type="Pfam" id="PF01238"/>
    </source>
</evidence>
<evidence type="ECO:0000256" key="2">
    <source>
        <dbReference type="ARBA" id="ARBA00002564"/>
    </source>
</evidence>
<evidence type="ECO:0000256" key="14">
    <source>
        <dbReference type="RuleBase" id="RU004189"/>
    </source>
</evidence>
<evidence type="ECO:0000256" key="3">
    <source>
        <dbReference type="ARBA" id="ARBA00004666"/>
    </source>
</evidence>
<comment type="similarity">
    <text evidence="4 14">Belongs to the mannose-6-phosphate isomerase type 1 family.</text>
</comment>
<feature type="domain" description="Phosphomannose isomerase type I C-terminal" evidence="15">
    <location>
        <begin position="321"/>
        <end position="367"/>
    </location>
</feature>
<dbReference type="CDD" id="cd07011">
    <property type="entry name" value="cupin_PMI_type_I_N"/>
    <property type="match status" value="1"/>
</dbReference>
<dbReference type="GO" id="GO:0009298">
    <property type="term" value="P:GDP-mannose biosynthetic process"/>
    <property type="evidence" value="ECO:0007669"/>
    <property type="project" value="UniProtKB-UniPathway"/>
</dbReference>
<dbReference type="InterPro" id="IPR001250">
    <property type="entry name" value="Man6P_Isoase-1"/>
</dbReference>
<protein>
    <recommendedName>
        <fullName evidence="6">Mannose-6-phosphate isomerase</fullName>
        <ecNumber evidence="5">5.3.1.8</ecNumber>
    </recommendedName>
    <alternativeName>
        <fullName evidence="10">Phosphohexomutase</fullName>
    </alternativeName>
    <alternativeName>
        <fullName evidence="11">Phosphomannose isomerase</fullName>
    </alternativeName>
</protein>
<keyword evidence="19" id="KW-1185">Reference proteome</keyword>
<comment type="function">
    <text evidence="2">Involved in the synthesis of the GDP-mannose and dolichol-phosphate-mannose required for a number of critical mannosyl transfer reactions.</text>
</comment>
<evidence type="ECO:0000256" key="4">
    <source>
        <dbReference type="ARBA" id="ARBA00010772"/>
    </source>
</evidence>
<organism evidence="18 19">
    <name type="scientific">Thyridium curvatum</name>
    <dbReference type="NCBI Taxonomy" id="1093900"/>
    <lineage>
        <taxon>Eukaryota</taxon>
        <taxon>Fungi</taxon>
        <taxon>Dikarya</taxon>
        <taxon>Ascomycota</taxon>
        <taxon>Pezizomycotina</taxon>
        <taxon>Sordariomycetes</taxon>
        <taxon>Sordariomycetidae</taxon>
        <taxon>Thyridiales</taxon>
        <taxon>Thyridiaceae</taxon>
        <taxon>Thyridium</taxon>
    </lineage>
</organism>
<comment type="pathway">
    <text evidence="3">Nucleotide-sugar biosynthesis; GDP-alpha-D-mannose biosynthesis; alpha-D-mannose 1-phosphate from D-fructose 6-phosphate: step 1/2.</text>
</comment>
<feature type="active site" evidence="12">
    <location>
        <position position="269"/>
    </location>
</feature>
<dbReference type="SUPFAM" id="SSF51182">
    <property type="entry name" value="RmlC-like cupins"/>
    <property type="match status" value="1"/>
</dbReference>
<dbReference type="RefSeq" id="XP_030991809.1">
    <property type="nucleotide sequence ID" value="XM_031135359.1"/>
</dbReference>
<dbReference type="PANTHER" id="PTHR10309:SF0">
    <property type="entry name" value="MANNOSE-6-PHOSPHATE ISOMERASE"/>
    <property type="match status" value="1"/>
</dbReference>
<evidence type="ECO:0000256" key="9">
    <source>
        <dbReference type="ARBA" id="ARBA00023235"/>
    </source>
</evidence>
<evidence type="ECO:0000256" key="8">
    <source>
        <dbReference type="ARBA" id="ARBA00022833"/>
    </source>
</evidence>
<dbReference type="GO" id="GO:0005975">
    <property type="term" value="P:carbohydrate metabolic process"/>
    <property type="evidence" value="ECO:0007669"/>
    <property type="project" value="InterPro"/>
</dbReference>
<feature type="binding site" evidence="13">
    <location>
        <position position="97"/>
    </location>
    <ligand>
        <name>Zn(2+)</name>
        <dbReference type="ChEBI" id="CHEBI:29105"/>
    </ligand>
</feature>
<evidence type="ECO:0000256" key="12">
    <source>
        <dbReference type="PIRSR" id="PIRSR001480-1"/>
    </source>
</evidence>
<dbReference type="InParanoid" id="A0A507AZ67"/>
<dbReference type="InterPro" id="IPR016305">
    <property type="entry name" value="Mannose-6-P_Isomerase"/>
</dbReference>
<comment type="catalytic activity">
    <reaction evidence="1">
        <text>D-mannose 6-phosphate = D-fructose 6-phosphate</text>
        <dbReference type="Rhea" id="RHEA:12356"/>
        <dbReference type="ChEBI" id="CHEBI:58735"/>
        <dbReference type="ChEBI" id="CHEBI:61527"/>
        <dbReference type="EC" id="5.3.1.8"/>
    </reaction>
</comment>